<evidence type="ECO:0000313" key="1">
    <source>
        <dbReference type="EMBL" id="RYR01355.1"/>
    </source>
</evidence>
<organism evidence="1 2">
    <name type="scientific">Arachis hypogaea</name>
    <name type="common">Peanut</name>
    <dbReference type="NCBI Taxonomy" id="3818"/>
    <lineage>
        <taxon>Eukaryota</taxon>
        <taxon>Viridiplantae</taxon>
        <taxon>Streptophyta</taxon>
        <taxon>Embryophyta</taxon>
        <taxon>Tracheophyta</taxon>
        <taxon>Spermatophyta</taxon>
        <taxon>Magnoliopsida</taxon>
        <taxon>eudicotyledons</taxon>
        <taxon>Gunneridae</taxon>
        <taxon>Pentapetalae</taxon>
        <taxon>rosids</taxon>
        <taxon>fabids</taxon>
        <taxon>Fabales</taxon>
        <taxon>Fabaceae</taxon>
        <taxon>Papilionoideae</taxon>
        <taxon>50 kb inversion clade</taxon>
        <taxon>dalbergioids sensu lato</taxon>
        <taxon>Dalbergieae</taxon>
        <taxon>Pterocarpus clade</taxon>
        <taxon>Arachis</taxon>
    </lineage>
</organism>
<reference evidence="1 2" key="1">
    <citation type="submission" date="2019-01" db="EMBL/GenBank/DDBJ databases">
        <title>Sequencing of cultivated peanut Arachis hypogaea provides insights into genome evolution and oil improvement.</title>
        <authorList>
            <person name="Chen X."/>
        </authorList>
    </citation>
    <scope>NUCLEOTIDE SEQUENCE [LARGE SCALE GENOMIC DNA]</scope>
    <source>
        <strain evidence="2">cv. Fuhuasheng</strain>
        <tissue evidence="1">Leaves</tissue>
    </source>
</reference>
<protein>
    <submittedName>
        <fullName evidence="1">Uncharacterized protein</fullName>
    </submittedName>
</protein>
<dbReference type="Proteomes" id="UP000289738">
    <property type="component" value="Chromosome B06"/>
</dbReference>
<gene>
    <name evidence="1" type="ORF">Ahy_B06g080225</name>
</gene>
<comment type="caution">
    <text evidence="1">The sequence shown here is derived from an EMBL/GenBank/DDBJ whole genome shotgun (WGS) entry which is preliminary data.</text>
</comment>
<dbReference type="AlphaFoldDB" id="A0A444YHE2"/>
<accession>A0A444YHE2</accession>
<evidence type="ECO:0000313" key="2">
    <source>
        <dbReference type="Proteomes" id="UP000289738"/>
    </source>
</evidence>
<proteinExistence type="predicted"/>
<keyword evidence="2" id="KW-1185">Reference proteome</keyword>
<dbReference type="EMBL" id="SDMP01000016">
    <property type="protein sequence ID" value="RYR01355.1"/>
    <property type="molecule type" value="Genomic_DNA"/>
</dbReference>
<name>A0A444YHE2_ARAHY</name>
<sequence length="130" mass="15214">MVISFDLIYFCTVNNGRMFNVILMLRFIRAHCRADISYPTRGYPTRSNPFGYSRLPDPLRKLPMKGNASYVSIFREILLKDVEMVWSMLILTSIMIRNDGRKKLWHELIVSNMSKEEPQAYLGDFNDILS</sequence>